<proteinExistence type="predicted"/>
<dbReference type="VEuPathDB" id="HostDB:ENSCPOG00000032684"/>
<dbReference type="STRING" id="10141.ENSCPOP00000022546"/>
<feature type="repeat" description="TPR" evidence="1">
    <location>
        <begin position="231"/>
        <end position="264"/>
    </location>
</feature>
<dbReference type="Ensembl" id="ENSCPOT00000039349.1">
    <property type="protein sequence ID" value="ENSCPOP00000022546.1"/>
    <property type="gene ID" value="ENSCPOG00000032684.1"/>
</dbReference>
<dbReference type="GeneTree" id="ENSGT00940000154465"/>
<dbReference type="Bgee" id="ENSCPOG00000032684">
    <property type="expression patterns" value="Expressed in liver and 2 other cell types or tissues"/>
</dbReference>
<organism evidence="2 3">
    <name type="scientific">Cavia porcellus</name>
    <name type="common">Guinea pig</name>
    <dbReference type="NCBI Taxonomy" id="10141"/>
    <lineage>
        <taxon>Eukaryota</taxon>
        <taxon>Metazoa</taxon>
        <taxon>Chordata</taxon>
        <taxon>Craniata</taxon>
        <taxon>Vertebrata</taxon>
        <taxon>Euteleostomi</taxon>
        <taxon>Mammalia</taxon>
        <taxon>Eutheria</taxon>
        <taxon>Euarchontoglires</taxon>
        <taxon>Glires</taxon>
        <taxon>Rodentia</taxon>
        <taxon>Hystricomorpha</taxon>
        <taxon>Caviidae</taxon>
        <taxon>Cavia</taxon>
    </lineage>
</organism>
<reference evidence="3" key="1">
    <citation type="journal article" date="2011" name="Nature">
        <title>A high-resolution map of human evolutionary constraint using 29 mammals.</title>
        <authorList>
            <person name="Lindblad-Toh K."/>
            <person name="Garber M."/>
            <person name="Zuk O."/>
            <person name="Lin M.F."/>
            <person name="Parker B.J."/>
            <person name="Washietl S."/>
            <person name="Kheradpour P."/>
            <person name="Ernst J."/>
            <person name="Jordan G."/>
            <person name="Mauceli E."/>
            <person name="Ward L.D."/>
            <person name="Lowe C.B."/>
            <person name="Holloway A.K."/>
            <person name="Clamp M."/>
            <person name="Gnerre S."/>
            <person name="Alfoldi J."/>
            <person name="Beal K."/>
            <person name="Chang J."/>
            <person name="Clawson H."/>
            <person name="Cuff J."/>
            <person name="Di Palma F."/>
            <person name="Fitzgerald S."/>
            <person name="Flicek P."/>
            <person name="Guttman M."/>
            <person name="Hubisz M.J."/>
            <person name="Jaffe D.B."/>
            <person name="Jungreis I."/>
            <person name="Kent W.J."/>
            <person name="Kostka D."/>
            <person name="Lara M."/>
            <person name="Martins A.L."/>
            <person name="Massingham T."/>
            <person name="Moltke I."/>
            <person name="Raney B.J."/>
            <person name="Rasmussen M.D."/>
            <person name="Robinson J."/>
            <person name="Stark A."/>
            <person name="Vilella A.J."/>
            <person name="Wen J."/>
            <person name="Xie X."/>
            <person name="Zody M.C."/>
            <person name="Baldwin J."/>
            <person name="Bloom T."/>
            <person name="Chin C.W."/>
            <person name="Heiman D."/>
            <person name="Nicol R."/>
            <person name="Nusbaum C."/>
            <person name="Young S."/>
            <person name="Wilkinson J."/>
            <person name="Worley K.C."/>
            <person name="Kovar C.L."/>
            <person name="Muzny D.M."/>
            <person name="Gibbs R.A."/>
            <person name="Cree A."/>
            <person name="Dihn H.H."/>
            <person name="Fowler G."/>
            <person name="Jhangiani S."/>
            <person name="Joshi V."/>
            <person name="Lee S."/>
            <person name="Lewis L.R."/>
            <person name="Nazareth L.V."/>
            <person name="Okwuonu G."/>
            <person name="Santibanez J."/>
            <person name="Warren W.C."/>
            <person name="Mardis E.R."/>
            <person name="Weinstock G.M."/>
            <person name="Wilson R.K."/>
            <person name="Delehaunty K."/>
            <person name="Dooling D."/>
            <person name="Fronik C."/>
            <person name="Fulton L."/>
            <person name="Fulton B."/>
            <person name="Graves T."/>
            <person name="Minx P."/>
            <person name="Sodergren E."/>
            <person name="Birney E."/>
            <person name="Margulies E.H."/>
            <person name="Herrero J."/>
            <person name="Green E.D."/>
            <person name="Haussler D."/>
            <person name="Siepel A."/>
            <person name="Goldman N."/>
            <person name="Pollard K.S."/>
            <person name="Pedersen J.S."/>
            <person name="Lander E.S."/>
            <person name="Kellis M."/>
        </authorList>
    </citation>
    <scope>NUCLEOTIDE SEQUENCE [LARGE SCALE GENOMIC DNA]</scope>
    <source>
        <strain evidence="3">2N</strain>
    </source>
</reference>
<evidence type="ECO:0008006" key="4">
    <source>
        <dbReference type="Google" id="ProtNLM"/>
    </source>
</evidence>
<dbReference type="GO" id="GO:0006511">
    <property type="term" value="P:ubiquitin-dependent protein catabolic process"/>
    <property type="evidence" value="ECO:0007669"/>
    <property type="project" value="TreeGrafter"/>
</dbReference>
<dbReference type="PANTHER" id="PTHR17550:SF4">
    <property type="entry name" value="E3 UBIQUITIN-PROTEIN LIGASE TTC3"/>
    <property type="match status" value="1"/>
</dbReference>
<dbReference type="OMA" id="NKMLAME"/>
<dbReference type="AlphaFoldDB" id="A0A286XAV6"/>
<dbReference type="GO" id="GO:0004842">
    <property type="term" value="F:ubiquitin-protein transferase activity"/>
    <property type="evidence" value="ECO:0007669"/>
    <property type="project" value="TreeGrafter"/>
</dbReference>
<keyword evidence="1" id="KW-0802">TPR repeat</keyword>
<sequence>MDSFTEGDLTVADYALLEDCPDEDECAFAPEFMMENYVPMTQLYCDEVGTQYKDYAQTETNLEFDICNIWCSKPVSDLHDNCDAIKIYIFWPLLFKHQHASVIPRFHPCVEPSNSHASEISLRKLQCLELMEDIVDLAKKVSSDSFLIEGLLKIGYKIENKMLAMEEALNWIKYTGDVTILPKLGSIDSSWPLLSVFFTEYKYHITKAVTENCNLLEEFKTQSCADCIEQGELMKMKGNEEFSKERFDIAIIYYTRAIEYRPDNHFLYGNRALCFLRTGQLRKFEAYQSLKSRK</sequence>
<dbReference type="PANTHER" id="PTHR17550">
    <property type="entry name" value="E3 UBIQUITIN-PROTEIN LIGASE TTC3"/>
    <property type="match status" value="1"/>
</dbReference>
<dbReference type="SUPFAM" id="SSF48452">
    <property type="entry name" value="TPR-like"/>
    <property type="match status" value="1"/>
</dbReference>
<protein>
    <recommendedName>
        <fullName evidence="4">Tetratricopeptide repeat domain 3</fullName>
    </recommendedName>
</protein>
<reference evidence="2" key="2">
    <citation type="submission" date="2025-08" db="UniProtKB">
        <authorList>
            <consortium name="Ensembl"/>
        </authorList>
    </citation>
    <scope>IDENTIFICATION</scope>
    <source>
        <strain evidence="2">2N</strain>
    </source>
</reference>
<keyword evidence="3" id="KW-1185">Reference proteome</keyword>
<dbReference type="eggNOG" id="KOG0800">
    <property type="taxonomic scope" value="Eukaryota"/>
</dbReference>
<evidence type="ECO:0000313" key="2">
    <source>
        <dbReference type="Ensembl" id="ENSCPOP00000022546.1"/>
    </source>
</evidence>
<dbReference type="InParanoid" id="A0A286XAV6"/>
<dbReference type="EMBL" id="AAKN02049611">
    <property type="status" value="NOT_ANNOTATED_CDS"/>
    <property type="molecule type" value="Genomic_DNA"/>
</dbReference>
<evidence type="ECO:0000313" key="3">
    <source>
        <dbReference type="Proteomes" id="UP000005447"/>
    </source>
</evidence>
<dbReference type="InterPro" id="IPR011990">
    <property type="entry name" value="TPR-like_helical_dom_sf"/>
</dbReference>
<dbReference type="InterPro" id="IPR019734">
    <property type="entry name" value="TPR_rpt"/>
</dbReference>
<reference evidence="2" key="3">
    <citation type="submission" date="2025-09" db="UniProtKB">
        <authorList>
            <consortium name="Ensembl"/>
        </authorList>
    </citation>
    <scope>IDENTIFICATION</scope>
    <source>
        <strain evidence="2">2N</strain>
    </source>
</reference>
<dbReference type="PROSITE" id="PS50005">
    <property type="entry name" value="TPR"/>
    <property type="match status" value="1"/>
</dbReference>
<accession>A0A286XAV6</accession>
<dbReference type="Proteomes" id="UP000005447">
    <property type="component" value="Unassembled WGS sequence"/>
</dbReference>
<evidence type="ECO:0000256" key="1">
    <source>
        <dbReference type="PROSITE-ProRule" id="PRU00339"/>
    </source>
</evidence>
<dbReference type="Gene3D" id="1.25.40.10">
    <property type="entry name" value="Tetratricopeptide repeat domain"/>
    <property type="match status" value="1"/>
</dbReference>
<name>A0A286XAV6_CAVPO</name>